<dbReference type="SUPFAM" id="SSF53474">
    <property type="entry name" value="alpha/beta-Hydrolases"/>
    <property type="match status" value="1"/>
</dbReference>
<evidence type="ECO:0000313" key="6">
    <source>
        <dbReference type="Proteomes" id="UP000177876"/>
    </source>
</evidence>
<accession>A0A1F2WJL6</accession>
<keyword evidence="1" id="KW-0677">Repeat</keyword>
<evidence type="ECO:0000256" key="3">
    <source>
        <dbReference type="PROSITE-ProRule" id="PRU00339"/>
    </source>
</evidence>
<name>A0A1F2WJL6_9ACTN</name>
<sequence>MREAVISRREAKPARTEIFPEHISYSRRERVPILYVSGFFGFNILSATIRRRLRNLDFELYTVRLPNFAAGDIKKGGKILLQKMEEVRVLLGVRRLSVIGMGLGGLVARCTVEEMGASDYLGRLIMLGTANKGSYTRLPYFLFKAGRQMLPWTSFLDELNESHDYLILDETQPSYVSVYSPYDLSVIPWTSARLEGALNLKLGWFCTHLGMIRSKRVLGILTGLLEGEAIEEPGDEEDDRLLLELNQSLQEDQHNEGNLFRRGKLLLDSGYYEAAVKDLSRAIRQKPDLADAYMLRGKALRHKMSYDENPIYNRAIRDFNQVIRARPGWAEAYYERGVCYALLNAWSEAVDNWDRALILNRDLYQAYLARGFGRRKKGDISGAIKDFTEVLRIQPDEPEALRFLSELGG</sequence>
<dbReference type="Gene3D" id="3.40.50.1820">
    <property type="entry name" value="alpha/beta hydrolase"/>
    <property type="match status" value="1"/>
</dbReference>
<dbReference type="InterPro" id="IPR050498">
    <property type="entry name" value="Ycf3"/>
</dbReference>
<reference evidence="5 6" key="1">
    <citation type="journal article" date="2016" name="Nat. Commun.">
        <title>Thousands of microbial genomes shed light on interconnected biogeochemical processes in an aquifer system.</title>
        <authorList>
            <person name="Anantharaman K."/>
            <person name="Brown C.T."/>
            <person name="Hug L.A."/>
            <person name="Sharon I."/>
            <person name="Castelle C.J."/>
            <person name="Probst A.J."/>
            <person name="Thomas B.C."/>
            <person name="Singh A."/>
            <person name="Wilkins M.J."/>
            <person name="Karaoz U."/>
            <person name="Brodie E.L."/>
            <person name="Williams K.H."/>
            <person name="Hubbard S.S."/>
            <person name="Banfield J.F."/>
        </authorList>
    </citation>
    <scope>NUCLEOTIDE SEQUENCE [LARGE SCALE GENOMIC DNA]</scope>
</reference>
<dbReference type="InterPro" id="IPR011990">
    <property type="entry name" value="TPR-like_helical_dom_sf"/>
</dbReference>
<dbReference type="PANTHER" id="PTHR44858:SF1">
    <property type="entry name" value="UDP-N-ACETYLGLUCOSAMINE--PEPTIDE N-ACETYLGLUCOSAMINYLTRANSFERASE SPINDLY-RELATED"/>
    <property type="match status" value="1"/>
</dbReference>
<feature type="repeat" description="TPR" evidence="3">
    <location>
        <begin position="330"/>
        <end position="363"/>
    </location>
</feature>
<dbReference type="Pfam" id="PF13414">
    <property type="entry name" value="TPR_11"/>
    <property type="match status" value="1"/>
</dbReference>
<gene>
    <name evidence="5" type="ORF">A2Y75_02565</name>
</gene>
<keyword evidence="4" id="KW-0812">Transmembrane</keyword>
<dbReference type="Gene3D" id="1.25.40.10">
    <property type="entry name" value="Tetratricopeptide repeat domain"/>
    <property type="match status" value="2"/>
</dbReference>
<keyword evidence="4" id="KW-1133">Transmembrane helix</keyword>
<organism evidence="5 6">
    <name type="scientific">Candidatus Solincola sediminis</name>
    <dbReference type="NCBI Taxonomy" id="1797199"/>
    <lineage>
        <taxon>Bacteria</taxon>
        <taxon>Bacillati</taxon>
        <taxon>Actinomycetota</taxon>
        <taxon>Candidatus Geothermincolia</taxon>
        <taxon>Candidatus Geothermincolales</taxon>
        <taxon>Candidatus Geothermincolaceae</taxon>
        <taxon>Candidatus Solincola</taxon>
    </lineage>
</organism>
<evidence type="ECO:0000256" key="2">
    <source>
        <dbReference type="ARBA" id="ARBA00022803"/>
    </source>
</evidence>
<feature type="repeat" description="TPR" evidence="3">
    <location>
        <begin position="256"/>
        <end position="289"/>
    </location>
</feature>
<dbReference type="EMBL" id="MELK01000038">
    <property type="protein sequence ID" value="OFW57050.1"/>
    <property type="molecule type" value="Genomic_DNA"/>
</dbReference>
<dbReference type="SUPFAM" id="SSF48452">
    <property type="entry name" value="TPR-like"/>
    <property type="match status" value="1"/>
</dbReference>
<dbReference type="AlphaFoldDB" id="A0A1F2WJL6"/>
<dbReference type="InterPro" id="IPR019734">
    <property type="entry name" value="TPR_rpt"/>
</dbReference>
<evidence type="ECO:0000256" key="1">
    <source>
        <dbReference type="ARBA" id="ARBA00022737"/>
    </source>
</evidence>
<evidence type="ECO:0000313" key="5">
    <source>
        <dbReference type="EMBL" id="OFW57050.1"/>
    </source>
</evidence>
<dbReference type="Pfam" id="PF13432">
    <property type="entry name" value="TPR_16"/>
    <property type="match status" value="1"/>
</dbReference>
<keyword evidence="2 3" id="KW-0802">TPR repeat</keyword>
<dbReference type="PROSITE" id="PS50005">
    <property type="entry name" value="TPR"/>
    <property type="match status" value="3"/>
</dbReference>
<feature type="repeat" description="TPR" evidence="3">
    <location>
        <begin position="364"/>
        <end position="397"/>
    </location>
</feature>
<dbReference type="Proteomes" id="UP000177876">
    <property type="component" value="Unassembled WGS sequence"/>
</dbReference>
<proteinExistence type="predicted"/>
<dbReference type="SMART" id="SM00028">
    <property type="entry name" value="TPR"/>
    <property type="match status" value="4"/>
</dbReference>
<feature type="transmembrane region" description="Helical" evidence="4">
    <location>
        <begin position="31"/>
        <end position="49"/>
    </location>
</feature>
<protein>
    <submittedName>
        <fullName evidence="5">Uncharacterized protein</fullName>
    </submittedName>
</protein>
<comment type="caution">
    <text evidence="5">The sequence shown here is derived from an EMBL/GenBank/DDBJ whole genome shotgun (WGS) entry which is preliminary data.</text>
</comment>
<keyword evidence="4" id="KW-0472">Membrane</keyword>
<dbReference type="InterPro" id="IPR029058">
    <property type="entry name" value="AB_hydrolase_fold"/>
</dbReference>
<dbReference type="STRING" id="1797197.A2Y75_02565"/>
<dbReference type="PANTHER" id="PTHR44858">
    <property type="entry name" value="TETRATRICOPEPTIDE REPEAT PROTEIN 6"/>
    <property type="match status" value="1"/>
</dbReference>
<evidence type="ECO:0000256" key="4">
    <source>
        <dbReference type="SAM" id="Phobius"/>
    </source>
</evidence>